<evidence type="ECO:0000313" key="1">
    <source>
        <dbReference type="EMBL" id="ONN75024.1"/>
    </source>
</evidence>
<dbReference type="Proteomes" id="UP000189067">
    <property type="component" value="Unassembled WGS sequence"/>
</dbReference>
<protein>
    <recommendedName>
        <fullName evidence="3">Peptidase M10 metallopeptidase domain-containing protein</fullName>
    </recommendedName>
</protein>
<dbReference type="RefSeq" id="WP_225360773.1">
    <property type="nucleotide sequence ID" value="NZ_MTJY01000025.1"/>
</dbReference>
<sequence>MLDKTSTHTGFIQAVSTTSHEMGHALGLNHDPGPLMGTSGGPDLDKGILPGIPAYNVNAIGDLLENLDELYSGAKPVKIPNMTGSIAYRDAGTTTNILASDPIAQEKFDGHTMLARHFTGGKVEIHINQNVYQVGRGWVGTTASLNLVNTQQPIVTNYDASEGQHYYQIKVGSQYYIIWQGYTTVVGDAYRDAGTATTISDSEPVSHLYTGGSRLVTRDFTDRTIEITGNENVHQVSGGLVGTTDSFNLIGTKQKVVTTYTSLDGQHFYQIHVGDKYFFISSQETKIVSEG</sequence>
<name>A0AAX0K286_LACRH</name>
<organism evidence="1 2">
    <name type="scientific">Lacticaseibacillus rhamnosus</name>
    <name type="common">Lactobacillus rhamnosus</name>
    <dbReference type="NCBI Taxonomy" id="47715"/>
    <lineage>
        <taxon>Bacteria</taxon>
        <taxon>Bacillati</taxon>
        <taxon>Bacillota</taxon>
        <taxon>Bacilli</taxon>
        <taxon>Lactobacillales</taxon>
        <taxon>Lactobacillaceae</taxon>
        <taxon>Lacticaseibacillus</taxon>
    </lineage>
</organism>
<dbReference type="AlphaFoldDB" id="A0AAX0K286"/>
<dbReference type="SUPFAM" id="SSF55486">
    <property type="entry name" value="Metalloproteases ('zincins'), catalytic domain"/>
    <property type="match status" value="1"/>
</dbReference>
<evidence type="ECO:0008006" key="3">
    <source>
        <dbReference type="Google" id="ProtNLM"/>
    </source>
</evidence>
<evidence type="ECO:0000313" key="2">
    <source>
        <dbReference type="Proteomes" id="UP000189067"/>
    </source>
</evidence>
<comment type="caution">
    <text evidence="1">The sequence shown here is derived from an EMBL/GenBank/DDBJ whole genome shotgun (WGS) entry which is preliminary data.</text>
</comment>
<gene>
    <name evidence="1" type="ORF">BWR10_05140</name>
</gene>
<proteinExistence type="predicted"/>
<reference evidence="1 2" key="1">
    <citation type="submission" date="2017-01" db="EMBL/GenBank/DDBJ databases">
        <title>In silico prediction, in vitro antibacterial spectrum and physicochemical properties of a putative bacteriocin produced by Lactobacillus rhamnosus strain L156.4.</title>
        <authorList>
            <person name="Silveira A.M."/>
            <person name="Monteiro A.S."/>
            <person name="Santos V.L."/>
            <person name="Nicoli J.R."/>
            <person name="Azevedo V."/>
            <person name="Soares S.C."/>
            <person name="Castro-Oliveira L."/>
            <person name="Dias-Souza M.V."/>
            <person name="Nardi R.M."/>
        </authorList>
    </citation>
    <scope>NUCLEOTIDE SEQUENCE [LARGE SCALE GENOMIC DNA]</scope>
    <source>
        <strain evidence="1 2">L156.4</strain>
    </source>
</reference>
<accession>A0AAX0K286</accession>
<dbReference type="EMBL" id="MTJY01000025">
    <property type="protein sequence ID" value="ONN75024.1"/>
    <property type="molecule type" value="Genomic_DNA"/>
</dbReference>